<organism evidence="1 2">
    <name type="scientific">Rhododendron molle</name>
    <name type="common">Chinese azalea</name>
    <name type="synonym">Azalea mollis</name>
    <dbReference type="NCBI Taxonomy" id="49168"/>
    <lineage>
        <taxon>Eukaryota</taxon>
        <taxon>Viridiplantae</taxon>
        <taxon>Streptophyta</taxon>
        <taxon>Embryophyta</taxon>
        <taxon>Tracheophyta</taxon>
        <taxon>Spermatophyta</taxon>
        <taxon>Magnoliopsida</taxon>
        <taxon>eudicotyledons</taxon>
        <taxon>Gunneridae</taxon>
        <taxon>Pentapetalae</taxon>
        <taxon>asterids</taxon>
        <taxon>Ericales</taxon>
        <taxon>Ericaceae</taxon>
        <taxon>Ericoideae</taxon>
        <taxon>Rhodoreae</taxon>
        <taxon>Rhododendron</taxon>
    </lineage>
</organism>
<name>A0ACC0NV03_RHOML</name>
<protein>
    <submittedName>
        <fullName evidence="1">Uncharacterized protein</fullName>
    </submittedName>
</protein>
<keyword evidence="2" id="KW-1185">Reference proteome</keyword>
<reference evidence="1" key="1">
    <citation type="submission" date="2022-02" db="EMBL/GenBank/DDBJ databases">
        <title>Plant Genome Project.</title>
        <authorList>
            <person name="Zhang R.-G."/>
        </authorList>
    </citation>
    <scope>NUCLEOTIDE SEQUENCE</scope>
    <source>
        <strain evidence="1">AT1</strain>
    </source>
</reference>
<accession>A0ACC0NV03</accession>
<proteinExistence type="predicted"/>
<dbReference type="EMBL" id="CM046392">
    <property type="protein sequence ID" value="KAI8557135.1"/>
    <property type="molecule type" value="Genomic_DNA"/>
</dbReference>
<sequence length="638" mass="75393">MAKTLILRCSVNSLITLLFAFVFVAVYLAGERKLWVFKDEDQETMQRNSSARCNLFSGKWVFDNKSYPLYKEKECTFIREEFACEKYGRKDLNYQSWRWQPHQCDLPRFNATALLEKLRGKRMVFVGDSLNKNQWVSMVCLVESAIPAALKSLQLNGSFFKFKAIEYNASIDFYWSPMLVESNSDDPVTHRWPERIVRISEIVKHARHWTNADILVFNSYLWWRQRPEMKLLPQGAGKQMAKTLILRCSVNSLITLLFAFVFVAVYLAGERKLWVFEDEDQETMQRNSSAKCNLFSGKWVFDNKSYPLYKEKECTFMWDEFACEKFGRKDLNYQSWRWQPHQCDLPRFNSTALLEKLRGKRMVFVGDSLNRDQWVSMVCLVESAIPAALKSKPKYGHFKFKAIEYNASIDFYWSPMLVESNSDDPVSHRLPERIVRISEIEKHARHWTNADILVFNSYLWWRRPKMKLLWGSFESPDQITKEVEMLRSYEMAIKTWSDWLDIHVDRNRTRLFFMSMSPTHLWGQEWGMSKPDNCYNETLPITKEGYWGSGSDMRMMKIVEAAMDELRAKGLKIEMLNITQLSEYRKEAHPSIHKKLWTPLTEDQLSNPRSYSDCVHWCLPGVPDVWNEILYGYIFNLT</sequence>
<evidence type="ECO:0000313" key="1">
    <source>
        <dbReference type="EMBL" id="KAI8557135.1"/>
    </source>
</evidence>
<dbReference type="Proteomes" id="UP001062846">
    <property type="component" value="Chromosome 5"/>
</dbReference>
<evidence type="ECO:0000313" key="2">
    <source>
        <dbReference type="Proteomes" id="UP001062846"/>
    </source>
</evidence>
<comment type="caution">
    <text evidence="1">The sequence shown here is derived from an EMBL/GenBank/DDBJ whole genome shotgun (WGS) entry which is preliminary data.</text>
</comment>
<gene>
    <name evidence="1" type="ORF">RHMOL_Rhmol05G0312100</name>
</gene>